<keyword evidence="9 10" id="KW-0131">Cell cycle</keyword>
<dbReference type="GO" id="GO:0032153">
    <property type="term" value="C:cell division site"/>
    <property type="evidence" value="ECO:0007669"/>
    <property type="project" value="TreeGrafter"/>
</dbReference>
<keyword evidence="7 11" id="KW-1133">Transmembrane helix</keyword>
<evidence type="ECO:0000256" key="3">
    <source>
        <dbReference type="ARBA" id="ARBA00021907"/>
    </source>
</evidence>
<dbReference type="GO" id="GO:0005886">
    <property type="term" value="C:plasma membrane"/>
    <property type="evidence" value="ECO:0007669"/>
    <property type="project" value="UniProtKB-SubCell"/>
</dbReference>
<evidence type="ECO:0000256" key="1">
    <source>
        <dbReference type="ARBA" id="ARBA00004651"/>
    </source>
</evidence>
<keyword evidence="8 10" id="KW-0472">Membrane</keyword>
<dbReference type="GO" id="GO:0051301">
    <property type="term" value="P:cell division"/>
    <property type="evidence" value="ECO:0007669"/>
    <property type="project" value="UniProtKB-KW"/>
</dbReference>
<evidence type="ECO:0000256" key="11">
    <source>
        <dbReference type="SAM" id="Phobius"/>
    </source>
</evidence>
<evidence type="ECO:0000313" key="14">
    <source>
        <dbReference type="EMBL" id="SDK47357.1"/>
    </source>
</evidence>
<comment type="similarity">
    <text evidence="2 10">Belongs to the ABC-4 integral membrane protein family. FtsX subfamily.</text>
</comment>
<dbReference type="PIRSF" id="PIRSF003097">
    <property type="entry name" value="FtsX"/>
    <property type="match status" value="1"/>
</dbReference>
<evidence type="ECO:0000313" key="15">
    <source>
        <dbReference type="Proteomes" id="UP000199053"/>
    </source>
</evidence>
<evidence type="ECO:0000256" key="6">
    <source>
        <dbReference type="ARBA" id="ARBA00022692"/>
    </source>
</evidence>
<proteinExistence type="inferred from homology"/>
<dbReference type="Pfam" id="PF18075">
    <property type="entry name" value="FtsX_ECD"/>
    <property type="match status" value="1"/>
</dbReference>
<evidence type="ECO:0000256" key="5">
    <source>
        <dbReference type="ARBA" id="ARBA00022618"/>
    </source>
</evidence>
<evidence type="ECO:0000259" key="12">
    <source>
        <dbReference type="Pfam" id="PF02687"/>
    </source>
</evidence>
<dbReference type="EMBL" id="FNGA01000001">
    <property type="protein sequence ID" value="SDK47357.1"/>
    <property type="molecule type" value="Genomic_DNA"/>
</dbReference>
<feature type="transmembrane region" description="Helical" evidence="11">
    <location>
        <begin position="266"/>
        <end position="291"/>
    </location>
</feature>
<organism evidence="14 15">
    <name type="scientific">Maridesulfovibrio ferrireducens</name>
    <dbReference type="NCBI Taxonomy" id="246191"/>
    <lineage>
        <taxon>Bacteria</taxon>
        <taxon>Pseudomonadati</taxon>
        <taxon>Thermodesulfobacteriota</taxon>
        <taxon>Desulfovibrionia</taxon>
        <taxon>Desulfovibrionales</taxon>
        <taxon>Desulfovibrionaceae</taxon>
        <taxon>Maridesulfovibrio</taxon>
    </lineage>
</organism>
<accession>A0A1G9C6R2</accession>
<evidence type="ECO:0000256" key="4">
    <source>
        <dbReference type="ARBA" id="ARBA00022475"/>
    </source>
</evidence>
<dbReference type="RefSeq" id="WP_092158022.1">
    <property type="nucleotide sequence ID" value="NZ_FNGA01000001.1"/>
</dbReference>
<evidence type="ECO:0000259" key="13">
    <source>
        <dbReference type="Pfam" id="PF18075"/>
    </source>
</evidence>
<feature type="transmembrane region" description="Helical" evidence="11">
    <location>
        <begin position="219"/>
        <end position="246"/>
    </location>
</feature>
<sequence>MIFLLFRLIGRGIRDLGLHPWANLFTLIAVTMVSLLAGLFMVTLHNVNQELLKSRGQVQIQLFWQAETSSDEYSKQWENLSKLEGLKEIRTFTPDEALKQLSEALSGTDDFSWMKEGNNPLQPTALLAFSVEPGVENEMWATDLLNQLKALPFVDKVHYNPLQIDLARGWINLTQSVIWPIIGFLGLVVALVVGNTIRLSLMTRKDEIEILSLVGAKQWFIRLPLLTGGALLGLLGSSIALGTLYGAQRFFEDALNFPPLFMKLTFLPPEQCGALIGAVTLIGMLSSFVAVRG</sequence>
<reference evidence="15" key="1">
    <citation type="submission" date="2016-10" db="EMBL/GenBank/DDBJ databases">
        <authorList>
            <person name="Varghese N."/>
            <person name="Submissions S."/>
        </authorList>
    </citation>
    <scope>NUCLEOTIDE SEQUENCE [LARGE SCALE GENOMIC DNA]</scope>
    <source>
        <strain evidence="15">DSM 16995</strain>
    </source>
</reference>
<feature type="domain" description="ABC3 transporter permease C-terminal" evidence="12">
    <location>
        <begin position="182"/>
        <end position="292"/>
    </location>
</feature>
<dbReference type="Proteomes" id="UP000199053">
    <property type="component" value="Unassembled WGS sequence"/>
</dbReference>
<dbReference type="PANTHER" id="PTHR47755:SF1">
    <property type="entry name" value="CELL DIVISION PROTEIN FTSX"/>
    <property type="match status" value="1"/>
</dbReference>
<dbReference type="OrthoDB" id="9813411at2"/>
<keyword evidence="5 10" id="KW-0132">Cell division</keyword>
<keyword evidence="15" id="KW-1185">Reference proteome</keyword>
<feature type="transmembrane region" description="Helical" evidence="11">
    <location>
        <begin position="21"/>
        <end position="44"/>
    </location>
</feature>
<dbReference type="Pfam" id="PF02687">
    <property type="entry name" value="FtsX"/>
    <property type="match status" value="1"/>
</dbReference>
<dbReference type="PANTHER" id="PTHR47755">
    <property type="entry name" value="CELL DIVISION PROTEIN FTSX"/>
    <property type="match status" value="1"/>
</dbReference>
<feature type="transmembrane region" description="Helical" evidence="11">
    <location>
        <begin position="177"/>
        <end position="198"/>
    </location>
</feature>
<dbReference type="InterPro" id="IPR003838">
    <property type="entry name" value="ABC3_permease_C"/>
</dbReference>
<protein>
    <recommendedName>
        <fullName evidence="3 10">Cell division protein FtsX</fullName>
    </recommendedName>
</protein>
<evidence type="ECO:0000256" key="7">
    <source>
        <dbReference type="ARBA" id="ARBA00022989"/>
    </source>
</evidence>
<evidence type="ECO:0000256" key="2">
    <source>
        <dbReference type="ARBA" id="ARBA00007379"/>
    </source>
</evidence>
<dbReference type="InterPro" id="IPR040690">
    <property type="entry name" value="FtsX_ECD"/>
</dbReference>
<keyword evidence="4 10" id="KW-1003">Cell membrane</keyword>
<evidence type="ECO:0000256" key="9">
    <source>
        <dbReference type="ARBA" id="ARBA00023306"/>
    </source>
</evidence>
<evidence type="ECO:0000256" key="8">
    <source>
        <dbReference type="ARBA" id="ARBA00023136"/>
    </source>
</evidence>
<gene>
    <name evidence="14" type="ORF">SAMN05660337_0565</name>
</gene>
<evidence type="ECO:0000256" key="10">
    <source>
        <dbReference type="PIRNR" id="PIRNR003097"/>
    </source>
</evidence>
<feature type="domain" description="FtsX extracellular" evidence="13">
    <location>
        <begin position="58"/>
        <end position="157"/>
    </location>
</feature>
<name>A0A1G9C6R2_9BACT</name>
<dbReference type="AlphaFoldDB" id="A0A1G9C6R2"/>
<dbReference type="InterPro" id="IPR004513">
    <property type="entry name" value="FtsX"/>
</dbReference>
<comment type="subcellular location">
    <subcellularLocation>
        <location evidence="1">Cell membrane</location>
        <topology evidence="1">Multi-pass membrane protein</topology>
    </subcellularLocation>
</comment>
<dbReference type="STRING" id="246191.SAMN05660337_0565"/>
<keyword evidence="6 11" id="KW-0812">Transmembrane</keyword>